<evidence type="ECO:0000256" key="2">
    <source>
        <dbReference type="RuleBase" id="RU003749"/>
    </source>
</evidence>
<dbReference type="GO" id="GO:0043856">
    <property type="term" value="F:anti-sigma factor antagonist activity"/>
    <property type="evidence" value="ECO:0007669"/>
    <property type="project" value="InterPro"/>
</dbReference>
<dbReference type="HOGENOM" id="CLU_115403_9_3_0"/>
<keyword evidence="4" id="KW-0614">Plasmid</keyword>
<dbReference type="InterPro" id="IPR003658">
    <property type="entry name" value="Anti-sigma_ant"/>
</dbReference>
<keyword evidence="5" id="KW-1185">Reference proteome</keyword>
<dbReference type="NCBIfam" id="TIGR00377">
    <property type="entry name" value="ant_ant_sig"/>
    <property type="match status" value="1"/>
</dbReference>
<proteinExistence type="inferred from homology"/>
<evidence type="ECO:0000313" key="4">
    <source>
        <dbReference type="EMBL" id="BAI81800.1"/>
    </source>
</evidence>
<protein>
    <recommendedName>
        <fullName evidence="2">Anti-sigma factor antagonist</fullName>
    </recommendedName>
</protein>
<evidence type="ECO:0000256" key="1">
    <source>
        <dbReference type="ARBA" id="ARBA00009013"/>
    </source>
</evidence>
<evidence type="ECO:0000259" key="3">
    <source>
        <dbReference type="PROSITE" id="PS50801"/>
    </source>
</evidence>
<dbReference type="EMBL" id="AP011530">
    <property type="protein sequence ID" value="BAI81800.1"/>
    <property type="molecule type" value="Genomic_DNA"/>
</dbReference>
<dbReference type="OrthoDB" id="9795051at2"/>
<dbReference type="SUPFAM" id="SSF52091">
    <property type="entry name" value="SpoIIaa-like"/>
    <property type="match status" value="1"/>
</dbReference>
<dbReference type="Proteomes" id="UP000001520">
    <property type="component" value="Plasmid megaplasmid pDF308"/>
</dbReference>
<dbReference type="PANTHER" id="PTHR33495:SF2">
    <property type="entry name" value="ANTI-SIGMA FACTOR ANTAGONIST TM_1081-RELATED"/>
    <property type="match status" value="1"/>
</dbReference>
<dbReference type="KEGG" id="ddf:DEFDS_P180"/>
<comment type="similarity">
    <text evidence="1 2">Belongs to the anti-sigma-factor antagonist family.</text>
</comment>
<name>D3PF08_DEFDS</name>
<sequence length="110" mass="12809">MNTQKVNILKDKNIYVINLKGEFTQQNYENKIKEIMENIRHINKLIFDCSSLSYINSSGIKLLIKVHKSLKNKNITLILSNVSDEFKDLFVFVGLHKLFKICDTIEDCSK</sequence>
<dbReference type="Pfam" id="PF01740">
    <property type="entry name" value="STAS"/>
    <property type="match status" value="1"/>
</dbReference>
<dbReference type="InterPro" id="IPR036513">
    <property type="entry name" value="STAS_dom_sf"/>
</dbReference>
<accession>D3PF08</accession>
<gene>
    <name evidence="4" type="ordered locus">DEFDS_P180</name>
</gene>
<dbReference type="eggNOG" id="COG1366">
    <property type="taxonomic scope" value="Bacteria"/>
</dbReference>
<dbReference type="PROSITE" id="PS50801">
    <property type="entry name" value="STAS"/>
    <property type="match status" value="1"/>
</dbReference>
<dbReference type="AlphaFoldDB" id="D3PF08"/>
<organism evidence="4 5">
    <name type="scientific">Deferribacter desulfuricans (strain DSM 14783 / JCM 11476 / NBRC 101012 / SSM1)</name>
    <dbReference type="NCBI Taxonomy" id="639282"/>
    <lineage>
        <taxon>Bacteria</taxon>
        <taxon>Pseudomonadati</taxon>
        <taxon>Deferribacterota</taxon>
        <taxon>Deferribacteres</taxon>
        <taxon>Deferribacterales</taxon>
        <taxon>Deferribacteraceae</taxon>
        <taxon>Deferribacter</taxon>
    </lineage>
</organism>
<dbReference type="InterPro" id="IPR002645">
    <property type="entry name" value="STAS_dom"/>
</dbReference>
<geneLocation type="plasmid" evidence="4 5">
    <name>megaplasmid pDF308</name>
</geneLocation>
<feature type="domain" description="STAS" evidence="3">
    <location>
        <begin position="4"/>
        <end position="110"/>
    </location>
</feature>
<dbReference type="CDD" id="cd07043">
    <property type="entry name" value="STAS_anti-anti-sigma_factors"/>
    <property type="match status" value="1"/>
</dbReference>
<dbReference type="Gene3D" id="3.30.750.24">
    <property type="entry name" value="STAS domain"/>
    <property type="match status" value="1"/>
</dbReference>
<dbReference type="PANTHER" id="PTHR33495">
    <property type="entry name" value="ANTI-SIGMA FACTOR ANTAGONIST TM_1081-RELATED-RELATED"/>
    <property type="match status" value="1"/>
</dbReference>
<dbReference type="RefSeq" id="WP_013009016.1">
    <property type="nucleotide sequence ID" value="NC_013940.1"/>
</dbReference>
<evidence type="ECO:0000313" key="5">
    <source>
        <dbReference type="Proteomes" id="UP000001520"/>
    </source>
</evidence>
<reference evidence="4 5" key="1">
    <citation type="journal article" date="2010" name="DNA Res.">
        <title>Bacterial lifestyle in a deep-sea hydrothermal vent chimney revealed by the genome sequence of the thermophilic bacterium Deferribacter desulfuricans SSM1.</title>
        <authorList>
            <person name="Takaki Y."/>
            <person name="Shimamura S."/>
            <person name="Nakagawa S."/>
            <person name="Fukuhara Y."/>
            <person name="Horikawa H."/>
            <person name="Ankai A."/>
            <person name="Harada T."/>
            <person name="Hosoyama A."/>
            <person name="Oguchi A."/>
            <person name="Fukui S."/>
            <person name="Fujita N."/>
            <person name="Takami H."/>
            <person name="Takai K."/>
        </authorList>
    </citation>
    <scope>NUCLEOTIDE SEQUENCE [LARGE SCALE GENOMIC DNA]</scope>
    <source>
        <strain evidence="5">DSM 14783 / JCM 11476 / NBRC 101012 / SSM1</strain>
        <plasmid evidence="5">Plasmid megaplasmid pDF308</plasmid>
    </source>
</reference>